<keyword evidence="6 8" id="KW-1133">Transmembrane helix</keyword>
<comment type="similarity">
    <text evidence="2">Belongs to the ABC-2 integral membrane protein family.</text>
</comment>
<evidence type="ECO:0000256" key="2">
    <source>
        <dbReference type="ARBA" id="ARBA00007783"/>
    </source>
</evidence>
<keyword evidence="7 8" id="KW-0472">Membrane</keyword>
<dbReference type="InterPro" id="IPR051449">
    <property type="entry name" value="ABC-2_transporter_component"/>
</dbReference>
<protein>
    <submittedName>
        <fullName evidence="10">ABC transporter permease</fullName>
    </submittedName>
</protein>
<accession>A0ABU4UBS7</accession>
<keyword evidence="11" id="KW-1185">Reference proteome</keyword>
<dbReference type="PROSITE" id="PS51012">
    <property type="entry name" value="ABC_TM2"/>
    <property type="match status" value="1"/>
</dbReference>
<name>A0ABU4UBS7_9GAMM</name>
<evidence type="ECO:0000313" key="10">
    <source>
        <dbReference type="EMBL" id="MDX8126902.1"/>
    </source>
</evidence>
<reference evidence="10 11" key="1">
    <citation type="submission" date="2023-11" db="EMBL/GenBank/DDBJ databases">
        <authorList>
            <person name="Ouyang M.-Y."/>
        </authorList>
    </citation>
    <scope>NUCLEOTIDE SEQUENCE [LARGE SCALE GENOMIC DNA]</scope>
    <source>
        <strain evidence="10 11">OY6</strain>
    </source>
</reference>
<feature type="domain" description="ABC transmembrane type-2" evidence="9">
    <location>
        <begin position="142"/>
        <end position="368"/>
    </location>
</feature>
<feature type="transmembrane region" description="Helical" evidence="8">
    <location>
        <begin position="219"/>
        <end position="243"/>
    </location>
</feature>
<comment type="caution">
    <text evidence="10">The sequence shown here is derived from an EMBL/GenBank/DDBJ whole genome shotgun (WGS) entry which is preliminary data.</text>
</comment>
<feature type="transmembrane region" description="Helical" evidence="8">
    <location>
        <begin position="342"/>
        <end position="362"/>
    </location>
</feature>
<feature type="transmembrane region" description="Helical" evidence="8">
    <location>
        <begin position="255"/>
        <end position="279"/>
    </location>
</feature>
<dbReference type="RefSeq" id="WP_319960963.1">
    <property type="nucleotide sequence ID" value="NZ_JAXARY010000004.1"/>
</dbReference>
<gene>
    <name evidence="10" type="ORF">QLH52_06380</name>
</gene>
<proteinExistence type="inferred from homology"/>
<dbReference type="PANTHER" id="PTHR30294">
    <property type="entry name" value="MEMBRANE COMPONENT OF ABC TRANSPORTER YHHJ-RELATED"/>
    <property type="match status" value="1"/>
</dbReference>
<evidence type="ECO:0000256" key="6">
    <source>
        <dbReference type="ARBA" id="ARBA00022989"/>
    </source>
</evidence>
<keyword evidence="3" id="KW-0813">Transport</keyword>
<dbReference type="InterPro" id="IPR013525">
    <property type="entry name" value="ABC2_TM"/>
</dbReference>
<evidence type="ECO:0000256" key="5">
    <source>
        <dbReference type="ARBA" id="ARBA00022692"/>
    </source>
</evidence>
<keyword evidence="4" id="KW-1003">Cell membrane</keyword>
<evidence type="ECO:0000256" key="1">
    <source>
        <dbReference type="ARBA" id="ARBA00004651"/>
    </source>
</evidence>
<dbReference type="Gene3D" id="3.40.1710.10">
    <property type="entry name" value="abc type-2 transporter like domain"/>
    <property type="match status" value="1"/>
</dbReference>
<dbReference type="InterPro" id="IPR047817">
    <property type="entry name" value="ABC2_TM_bact-type"/>
</dbReference>
<comment type="subcellular location">
    <subcellularLocation>
        <location evidence="1">Cell membrane</location>
        <topology evidence="1">Multi-pass membrane protein</topology>
    </subcellularLocation>
</comment>
<evidence type="ECO:0000256" key="4">
    <source>
        <dbReference type="ARBA" id="ARBA00022475"/>
    </source>
</evidence>
<evidence type="ECO:0000259" key="9">
    <source>
        <dbReference type="PROSITE" id="PS51012"/>
    </source>
</evidence>
<keyword evidence="5 8" id="KW-0812">Transmembrane</keyword>
<organism evidence="10 11">
    <name type="scientific">Methylomonas defluvii</name>
    <dbReference type="NCBI Taxonomy" id="3045149"/>
    <lineage>
        <taxon>Bacteria</taxon>
        <taxon>Pseudomonadati</taxon>
        <taxon>Pseudomonadota</taxon>
        <taxon>Gammaproteobacteria</taxon>
        <taxon>Methylococcales</taxon>
        <taxon>Methylococcaceae</taxon>
        <taxon>Methylomonas</taxon>
    </lineage>
</organism>
<feature type="transmembrane region" description="Helical" evidence="8">
    <location>
        <begin position="12"/>
        <end position="35"/>
    </location>
</feature>
<evidence type="ECO:0000313" key="11">
    <source>
        <dbReference type="Proteomes" id="UP001284537"/>
    </source>
</evidence>
<dbReference type="Pfam" id="PF12698">
    <property type="entry name" value="ABC2_membrane_3"/>
    <property type="match status" value="1"/>
</dbReference>
<sequence>MGRFIAMLRKEFAQLLGDVPILFILFWAFSGNIYVMGHAITSELRNYPVAVLDLARSPASRELVSRLRAPHFKLVGSVSSDAELVHALDAGNASVGLVIPPDFDRAIAEGKASFQVISDGTLSRTATIAGSHLARIAQDFNRDILQTRGLIVAGIPQVDARLRVAYNPNISNPWFSSLLEMMNVITMVSMLLTAAAMVREKTYGTLEQLLVSPLRPAELFAAKIIPTVVLVLVFSLMALFGVVQGVFGTPIRGSLLLFYSVTVLYTACVASLGLVIAMLARNIAQVMMLLLLIMYPMLMLSGAITPPESMAPWVQYLSLLSPLRYYFDFSYQVLFKGNGLAYVWHDIFGIVVLGALMFGFAVRRFKRLFA</sequence>
<feature type="transmembrane region" description="Helical" evidence="8">
    <location>
        <begin position="286"/>
        <end position="304"/>
    </location>
</feature>
<evidence type="ECO:0000256" key="8">
    <source>
        <dbReference type="SAM" id="Phobius"/>
    </source>
</evidence>
<dbReference type="Proteomes" id="UP001284537">
    <property type="component" value="Unassembled WGS sequence"/>
</dbReference>
<evidence type="ECO:0000256" key="7">
    <source>
        <dbReference type="ARBA" id="ARBA00023136"/>
    </source>
</evidence>
<evidence type="ECO:0000256" key="3">
    <source>
        <dbReference type="ARBA" id="ARBA00022448"/>
    </source>
</evidence>
<dbReference type="PANTHER" id="PTHR30294:SF47">
    <property type="entry name" value="INNER MEMBRANE TRANSPORT PERMEASE YHHJ"/>
    <property type="match status" value="1"/>
</dbReference>
<dbReference type="EMBL" id="JAXARY010000004">
    <property type="protein sequence ID" value="MDX8126902.1"/>
    <property type="molecule type" value="Genomic_DNA"/>
</dbReference>